<reference evidence="3" key="2">
    <citation type="submission" date="2021-04" db="EMBL/GenBank/DDBJ databases">
        <authorList>
            <person name="Gilroy R."/>
        </authorList>
    </citation>
    <scope>NUCLEOTIDE SEQUENCE</scope>
    <source>
        <strain evidence="3">USASDec5-558</strain>
    </source>
</reference>
<comment type="caution">
    <text evidence="3">The sequence shown here is derived from an EMBL/GenBank/DDBJ whole genome shotgun (WGS) entry which is preliminary data.</text>
</comment>
<feature type="coiled-coil region" evidence="1">
    <location>
        <begin position="520"/>
        <end position="547"/>
    </location>
</feature>
<dbReference type="EMBL" id="DXEV01000040">
    <property type="protein sequence ID" value="HIX56240.1"/>
    <property type="molecule type" value="Genomic_DNA"/>
</dbReference>
<feature type="region of interest" description="Disordered" evidence="2">
    <location>
        <begin position="1"/>
        <end position="39"/>
    </location>
</feature>
<organism evidence="3 4">
    <name type="scientific">Candidatus Anaerobiospirillum pullistercoris</name>
    <dbReference type="NCBI Taxonomy" id="2838452"/>
    <lineage>
        <taxon>Bacteria</taxon>
        <taxon>Pseudomonadati</taxon>
        <taxon>Pseudomonadota</taxon>
        <taxon>Gammaproteobacteria</taxon>
        <taxon>Aeromonadales</taxon>
        <taxon>Succinivibrionaceae</taxon>
        <taxon>Anaerobiospirillum</taxon>
    </lineage>
</organism>
<name>A0A9D1WBQ7_9GAMM</name>
<protein>
    <submittedName>
        <fullName evidence="3">Uncharacterized protein</fullName>
    </submittedName>
</protein>
<evidence type="ECO:0000313" key="3">
    <source>
        <dbReference type="EMBL" id="HIX56240.1"/>
    </source>
</evidence>
<sequence>MTKESVSSPTDHADTAPKANASSHPENSPQISTQTNSIGKTAAQIMAATASALHQVANSASVSESSSSSTTSTSAVAANKSAPSSSNTMLRDDPSPSPTPPAPLPKPKPFADQFYEAVNDVLGGTNDQQFLMLTMPGQILDPFTYQWDYQQGVKPTRVSMQEFLLSEKLFDPCTMTGADNGFTLAHQYRSALDNLTPRLDAKLAEDKNELRLFLLTKYPDRFDAYGNQLNVAQVYTSLMDAYVAEQHKFAIELDNVKKNLHSTYHKDQDYENAYLDWYFTNADSYLNVINAKYSAILQVFTPNDMSILEGILDSGTGAELEQARRVLNNFGKTSPNGSTIYPVQFVPDNWFELLTEGQKIEDALESVEALSTRLSLLETRRNSLNAQLLTLSSYLPDKTEVQTAIDNAKQAQTALDSARNDLMAGYGSGAGRVIDAVASLAQSQLFGPKSPQLDEEIARQCQYNNIDPNSTGTGKTTTFIDAIKALISADDGIIQKQTALVNSAAELSKALADASSKQNISSLSTAINSLQGQIDGLDQEIQTLRVKIDQAVLARSQSIASGDKDALASTDTLPDGFTQIVIESAASAMTTQSKMVNSATAHSYGSHFFFCGLSSSSSQADSSFQSFSASTESKVQIALNVAKVSFIREWFNPGVFALTKDMYRFSKSRISPNKVVTHDAAGFKEMQDCIFPCYPVAMVIARDITIRVLNSSSISSDFAHSCEQHSAVGGGFLFFGGSSSSSHTDSQSNSKAVSDSKSVTIHFNAPQIIGYYLEQVRPDLSTPITGASDPENTNIKDFVKAYKNMLAAMNDQHQIQQQVRDLQQKHSLHMPDATSPTE</sequence>
<proteinExistence type="predicted"/>
<feature type="compositionally biased region" description="Polar residues" evidence="2">
    <location>
        <begin position="1"/>
        <end position="10"/>
    </location>
</feature>
<feature type="region of interest" description="Disordered" evidence="2">
    <location>
        <begin position="53"/>
        <end position="110"/>
    </location>
</feature>
<reference evidence="3" key="1">
    <citation type="journal article" date="2021" name="PeerJ">
        <title>Extensive microbial diversity within the chicken gut microbiome revealed by metagenomics and culture.</title>
        <authorList>
            <person name="Gilroy R."/>
            <person name="Ravi A."/>
            <person name="Getino M."/>
            <person name="Pursley I."/>
            <person name="Horton D.L."/>
            <person name="Alikhan N.F."/>
            <person name="Baker D."/>
            <person name="Gharbi K."/>
            <person name="Hall N."/>
            <person name="Watson M."/>
            <person name="Adriaenssens E.M."/>
            <person name="Foster-Nyarko E."/>
            <person name="Jarju S."/>
            <person name="Secka A."/>
            <person name="Antonio M."/>
            <person name="Oren A."/>
            <person name="Chaudhuri R.R."/>
            <person name="La Ragione R."/>
            <person name="Hildebrand F."/>
            <person name="Pallen M.J."/>
        </authorList>
    </citation>
    <scope>NUCLEOTIDE SEQUENCE</scope>
    <source>
        <strain evidence="3">USASDec5-558</strain>
    </source>
</reference>
<keyword evidence="1" id="KW-0175">Coiled coil</keyword>
<feature type="compositionally biased region" description="Low complexity" evidence="2">
    <location>
        <begin position="53"/>
        <end position="82"/>
    </location>
</feature>
<evidence type="ECO:0000256" key="1">
    <source>
        <dbReference type="SAM" id="Coils"/>
    </source>
</evidence>
<evidence type="ECO:0000256" key="2">
    <source>
        <dbReference type="SAM" id="MobiDB-lite"/>
    </source>
</evidence>
<feature type="compositionally biased region" description="Polar residues" evidence="2">
    <location>
        <begin position="20"/>
        <end position="39"/>
    </location>
</feature>
<accession>A0A9D1WBQ7</accession>
<dbReference type="AlphaFoldDB" id="A0A9D1WBQ7"/>
<gene>
    <name evidence="3" type="ORF">H9850_02055</name>
</gene>
<dbReference type="Proteomes" id="UP000886829">
    <property type="component" value="Unassembled WGS sequence"/>
</dbReference>
<feature type="compositionally biased region" description="Pro residues" evidence="2">
    <location>
        <begin position="95"/>
        <end position="108"/>
    </location>
</feature>
<feature type="coiled-coil region" evidence="1">
    <location>
        <begin position="360"/>
        <end position="421"/>
    </location>
</feature>
<evidence type="ECO:0000313" key="4">
    <source>
        <dbReference type="Proteomes" id="UP000886829"/>
    </source>
</evidence>